<evidence type="ECO:0000313" key="1">
    <source>
        <dbReference type="EMBL" id="QEE82891.1"/>
    </source>
</evidence>
<dbReference type="Pfam" id="PF21707">
    <property type="entry name" value="ABC_AB"/>
    <property type="match status" value="1"/>
</dbReference>
<keyword evidence="2" id="KW-1185">Reference proteome</keyword>
<proteinExistence type="predicted"/>
<organism evidence="1 2">
    <name type="scientific">Emaravirus kiwii</name>
    <dbReference type="NCBI Taxonomy" id="2660760"/>
    <lineage>
        <taxon>Viruses</taxon>
        <taxon>Riboviria</taxon>
        <taxon>Orthornavirae</taxon>
        <taxon>Negarnaviricota</taxon>
        <taxon>Polyploviricotina</taxon>
        <taxon>Bunyaviricetes</taxon>
        <taxon>Elliovirales</taxon>
        <taxon>Fimoviridae</taxon>
        <taxon>Emaravirus</taxon>
    </lineage>
</organism>
<dbReference type="Proteomes" id="UP000677756">
    <property type="component" value="Genome"/>
</dbReference>
<dbReference type="GeneID" id="65247069"/>
<accession>A0A5Q5AR51</accession>
<protein>
    <submittedName>
        <fullName evidence="1">P6</fullName>
    </submittedName>
</protein>
<evidence type="ECO:0000313" key="2">
    <source>
        <dbReference type="Proteomes" id="UP000677756"/>
    </source>
</evidence>
<reference evidence="1" key="1">
    <citation type="journal article" date="2019" name="Virus Res.">
        <title>Molecular characterization of a novel emaravrius infecting Actinidia spp. in China.</title>
        <authorList>
            <person name="Wang Y."/>
            <person name="Zhai L."/>
            <person name="Wen S."/>
            <person name="Yang Z."/>
            <person name="Wang G."/>
            <person name="Hong N."/>
        </authorList>
    </citation>
    <scope>NUCLEOTIDE SEQUENCE</scope>
    <source>
        <strain evidence="1">YD</strain>
    </source>
</reference>
<dbReference type="InterPro" id="IPR049107">
    <property type="entry name" value="ABC_AB"/>
</dbReference>
<dbReference type="KEGG" id="vg:65247069"/>
<name>A0A5Q5AR51_9VIRU</name>
<dbReference type="EMBL" id="MK602176">
    <property type="protein sequence ID" value="QEE82891.1"/>
    <property type="molecule type" value="Genomic_RNA"/>
</dbReference>
<dbReference type="RefSeq" id="YP_010088075.1">
    <property type="nucleotide sequence ID" value="NC_055651.1"/>
</dbReference>
<sequence>MEMKTFEKTFKICSTSDHNTLYDELENQIFYSVVENLPNADTYNEIMAMREAYDNETLDFNLLSATIPHLTIEGVNVTQKAIRYYLRYLQITHSLFGINGLIGEELSHDFHIFGSVTRGPKIMPYIPDNSKCLLMDSNVIKSAVWEVVRGKDPIESLRKAYFIQPVDSSVTIGTVAFNFHMMAMLYISLRSSMRLQAEKNQIKITPSVRGNVLNLEHMNFDNEGAELSNKNM</sequence>